<reference evidence="3 4" key="1">
    <citation type="submission" date="2017-02" db="EMBL/GenBank/DDBJ databases">
        <authorList>
            <person name="Peterson S.W."/>
        </authorList>
    </citation>
    <scope>NUCLEOTIDE SEQUENCE [LARGE SCALE GENOMIC DNA]</scope>
    <source>
        <strain evidence="3 4">ATCC 700028</strain>
    </source>
</reference>
<dbReference type="GO" id="GO:0009697">
    <property type="term" value="P:salicylic acid biosynthetic process"/>
    <property type="evidence" value="ECO:0007669"/>
    <property type="project" value="TreeGrafter"/>
</dbReference>
<name>A0A1T4KUG1_9FUSO</name>
<sequence>MVKITYNLSKIREEIDKIDKEIVNLIKERIKLVSKVGEIKADTRERIYVPEREAEIFSTLGKNENLSIETIKPIFTEIISTCRAFEDILSVGILNSKNSLLALKEFLGSQVNYTFFSNLENLFFNWNKFDYILTPISNEMIDLFQNFSLTTVNILTIEKEHFFLLGKYENSNRENITSIFALKNNENRYYLEFISGHYSYPNFNISRIKNQNYIFLGTFPKI</sequence>
<dbReference type="PROSITE" id="PS51168">
    <property type="entry name" value="CHORISMATE_MUT_2"/>
    <property type="match status" value="1"/>
</dbReference>
<protein>
    <submittedName>
        <fullName evidence="3">Chorismate mutase</fullName>
    </submittedName>
</protein>
<evidence type="ECO:0000256" key="1">
    <source>
        <dbReference type="ARBA" id="ARBA00023235"/>
    </source>
</evidence>
<dbReference type="EMBL" id="FUWX01000005">
    <property type="protein sequence ID" value="SJZ46036.1"/>
    <property type="molecule type" value="Genomic_DNA"/>
</dbReference>
<organism evidence="3 4">
    <name type="scientific">Cetobacterium ceti</name>
    <dbReference type="NCBI Taxonomy" id="180163"/>
    <lineage>
        <taxon>Bacteria</taxon>
        <taxon>Fusobacteriati</taxon>
        <taxon>Fusobacteriota</taxon>
        <taxon>Fusobacteriia</taxon>
        <taxon>Fusobacteriales</taxon>
        <taxon>Fusobacteriaceae</taxon>
        <taxon>Cetobacterium</taxon>
    </lineage>
</organism>
<dbReference type="InterPro" id="IPR051331">
    <property type="entry name" value="Chorismate_mutase-related"/>
</dbReference>
<keyword evidence="1" id="KW-0413">Isomerase</keyword>
<dbReference type="GO" id="GO:0046417">
    <property type="term" value="P:chorismate metabolic process"/>
    <property type="evidence" value="ECO:0007669"/>
    <property type="project" value="InterPro"/>
</dbReference>
<keyword evidence="4" id="KW-1185">Reference proteome</keyword>
<evidence type="ECO:0000259" key="2">
    <source>
        <dbReference type="PROSITE" id="PS51168"/>
    </source>
</evidence>
<dbReference type="PANTHER" id="PTHR38041">
    <property type="entry name" value="CHORISMATE MUTASE"/>
    <property type="match status" value="1"/>
</dbReference>
<gene>
    <name evidence="3" type="ORF">SAMN02745174_00595</name>
</gene>
<proteinExistence type="predicted"/>
<accession>A0A1T4KUG1</accession>
<dbReference type="OrthoDB" id="9802281at2"/>
<evidence type="ECO:0000313" key="4">
    <source>
        <dbReference type="Proteomes" id="UP000191153"/>
    </source>
</evidence>
<dbReference type="InterPro" id="IPR036263">
    <property type="entry name" value="Chorismate_II_sf"/>
</dbReference>
<dbReference type="PANTHER" id="PTHR38041:SF1">
    <property type="entry name" value="CHORISMATE MUTASE"/>
    <property type="match status" value="1"/>
</dbReference>
<dbReference type="InterPro" id="IPR036979">
    <property type="entry name" value="CM_dom_sf"/>
</dbReference>
<feature type="domain" description="Chorismate mutase" evidence="2">
    <location>
        <begin position="2"/>
        <end position="90"/>
    </location>
</feature>
<dbReference type="AlphaFoldDB" id="A0A1T4KUG1"/>
<dbReference type="GO" id="GO:0004106">
    <property type="term" value="F:chorismate mutase activity"/>
    <property type="evidence" value="ECO:0007669"/>
    <property type="project" value="InterPro"/>
</dbReference>
<evidence type="ECO:0000313" key="3">
    <source>
        <dbReference type="EMBL" id="SJZ46036.1"/>
    </source>
</evidence>
<dbReference type="STRING" id="180163.SAMN02745174_00595"/>
<dbReference type="Proteomes" id="UP000191153">
    <property type="component" value="Unassembled WGS sequence"/>
</dbReference>
<dbReference type="Pfam" id="PF01817">
    <property type="entry name" value="CM_2"/>
    <property type="match status" value="1"/>
</dbReference>
<dbReference type="SUPFAM" id="SSF48600">
    <property type="entry name" value="Chorismate mutase II"/>
    <property type="match status" value="1"/>
</dbReference>
<dbReference type="SMART" id="SM00830">
    <property type="entry name" value="CM_2"/>
    <property type="match status" value="1"/>
</dbReference>
<dbReference type="Gene3D" id="1.20.59.10">
    <property type="entry name" value="Chorismate mutase"/>
    <property type="match status" value="1"/>
</dbReference>
<dbReference type="InterPro" id="IPR002701">
    <property type="entry name" value="CM_II_prokaryot"/>
</dbReference>
<dbReference type="RefSeq" id="WP_078693125.1">
    <property type="nucleotide sequence ID" value="NZ_FUWX01000005.1"/>
</dbReference>